<dbReference type="PANTHER" id="PTHR12001:SF85">
    <property type="entry name" value="SHORT CHAIN ISOPRENYL DIPHOSPHATE SYNTHASE"/>
    <property type="match status" value="1"/>
</dbReference>
<comment type="cofactor">
    <cofactor evidence="1">
        <name>Mg(2+)</name>
        <dbReference type="ChEBI" id="CHEBI:18420"/>
    </cofactor>
</comment>
<sequence>METMNKIDLNNYKEIIENYLEQYSLKNFPSNLTDSAHHIMTLDGKRLRPIMVLMSYMSYDEKYEKALNAAIAIEVFHNFTLVHDDIMDEAKVRRGQVTVHEKFGVNKAIVTGDAMLPHSYNLLTLGNEDKAADLLAVFSKMAIEVMEGQQYDMNFETMDEVTPEEYMEMIRLKTSVLFGASMEIGGVIGGASEDDRQKLYDFGLYTGLAFQIMDDYLDAFGDPKTFGKKVGGDILLNKKTFLLTNAIKMATPEQKQQIETLFNETNEASKIEQFKALFTEMNLPQLCLNKMEELHDKALGRLRSTTISEENKERLEYLGDVMLRRVK</sequence>
<evidence type="ECO:0000256" key="6">
    <source>
        <dbReference type="RuleBase" id="RU004466"/>
    </source>
</evidence>
<evidence type="ECO:0000256" key="1">
    <source>
        <dbReference type="ARBA" id="ARBA00001946"/>
    </source>
</evidence>
<dbReference type="SFLD" id="SFLDS00005">
    <property type="entry name" value="Isoprenoid_Synthase_Type_I"/>
    <property type="match status" value="1"/>
</dbReference>
<dbReference type="Pfam" id="PF00348">
    <property type="entry name" value="polyprenyl_synt"/>
    <property type="match status" value="1"/>
</dbReference>
<keyword evidence="5" id="KW-0460">Magnesium</keyword>
<gene>
    <name evidence="7" type="ORF">GCM10009118_30370</name>
</gene>
<dbReference type="Proteomes" id="UP001501126">
    <property type="component" value="Unassembled WGS sequence"/>
</dbReference>
<dbReference type="SFLD" id="SFLDG01017">
    <property type="entry name" value="Polyprenyl_Transferase_Like"/>
    <property type="match status" value="1"/>
</dbReference>
<dbReference type="InterPro" id="IPR008949">
    <property type="entry name" value="Isoprenoid_synthase_dom_sf"/>
</dbReference>
<dbReference type="Gene3D" id="1.10.600.10">
    <property type="entry name" value="Farnesyl Diphosphate Synthase"/>
    <property type="match status" value="1"/>
</dbReference>
<evidence type="ECO:0000256" key="4">
    <source>
        <dbReference type="ARBA" id="ARBA00022723"/>
    </source>
</evidence>
<comment type="similarity">
    <text evidence="2 6">Belongs to the FPP/GGPP synthase family.</text>
</comment>
<evidence type="ECO:0000313" key="8">
    <source>
        <dbReference type="Proteomes" id="UP001501126"/>
    </source>
</evidence>
<name>A0ABN1MTN1_9FLAO</name>
<evidence type="ECO:0000256" key="3">
    <source>
        <dbReference type="ARBA" id="ARBA00022679"/>
    </source>
</evidence>
<dbReference type="CDD" id="cd00685">
    <property type="entry name" value="Trans_IPPS_HT"/>
    <property type="match status" value="1"/>
</dbReference>
<evidence type="ECO:0000256" key="2">
    <source>
        <dbReference type="ARBA" id="ARBA00006706"/>
    </source>
</evidence>
<keyword evidence="4" id="KW-0479">Metal-binding</keyword>
<dbReference type="PROSITE" id="PS00723">
    <property type="entry name" value="POLYPRENYL_SYNTHASE_1"/>
    <property type="match status" value="1"/>
</dbReference>
<dbReference type="RefSeq" id="WP_343789856.1">
    <property type="nucleotide sequence ID" value="NZ_BAAAFH010000022.1"/>
</dbReference>
<protein>
    <submittedName>
        <fullName evidence="7">Polyprenyl synthetase family protein</fullName>
    </submittedName>
</protein>
<dbReference type="InterPro" id="IPR000092">
    <property type="entry name" value="Polyprenyl_synt"/>
</dbReference>
<accession>A0ABN1MTN1</accession>
<evidence type="ECO:0000256" key="5">
    <source>
        <dbReference type="ARBA" id="ARBA00022842"/>
    </source>
</evidence>
<proteinExistence type="inferred from homology"/>
<keyword evidence="3 6" id="KW-0808">Transferase</keyword>
<dbReference type="PANTHER" id="PTHR12001">
    <property type="entry name" value="GERANYLGERANYL PYROPHOSPHATE SYNTHASE"/>
    <property type="match status" value="1"/>
</dbReference>
<dbReference type="EMBL" id="BAAAFH010000022">
    <property type="protein sequence ID" value="GAA0876627.1"/>
    <property type="molecule type" value="Genomic_DNA"/>
</dbReference>
<keyword evidence="8" id="KW-1185">Reference proteome</keyword>
<dbReference type="SUPFAM" id="SSF48576">
    <property type="entry name" value="Terpenoid synthases"/>
    <property type="match status" value="1"/>
</dbReference>
<comment type="caution">
    <text evidence="7">The sequence shown here is derived from an EMBL/GenBank/DDBJ whole genome shotgun (WGS) entry which is preliminary data.</text>
</comment>
<reference evidence="7 8" key="1">
    <citation type="journal article" date="2019" name="Int. J. Syst. Evol. Microbiol.">
        <title>The Global Catalogue of Microorganisms (GCM) 10K type strain sequencing project: providing services to taxonomists for standard genome sequencing and annotation.</title>
        <authorList>
            <consortium name="The Broad Institute Genomics Platform"/>
            <consortium name="The Broad Institute Genome Sequencing Center for Infectious Disease"/>
            <person name="Wu L."/>
            <person name="Ma J."/>
        </authorList>
    </citation>
    <scope>NUCLEOTIDE SEQUENCE [LARGE SCALE GENOMIC DNA]</scope>
    <source>
        <strain evidence="7 8">JCM 16083</strain>
    </source>
</reference>
<evidence type="ECO:0000313" key="7">
    <source>
        <dbReference type="EMBL" id="GAA0876627.1"/>
    </source>
</evidence>
<organism evidence="7 8">
    <name type="scientific">Wandonia haliotis</name>
    <dbReference type="NCBI Taxonomy" id="574963"/>
    <lineage>
        <taxon>Bacteria</taxon>
        <taxon>Pseudomonadati</taxon>
        <taxon>Bacteroidota</taxon>
        <taxon>Flavobacteriia</taxon>
        <taxon>Flavobacteriales</taxon>
        <taxon>Crocinitomicaceae</taxon>
        <taxon>Wandonia</taxon>
    </lineage>
</organism>
<dbReference type="InterPro" id="IPR033749">
    <property type="entry name" value="Polyprenyl_synt_CS"/>
</dbReference>